<comment type="subcellular location">
    <subcellularLocation>
        <location evidence="1">Cell membrane</location>
        <topology evidence="1">Multi-pass membrane protein</topology>
    </subcellularLocation>
</comment>
<dbReference type="Pfam" id="PF01810">
    <property type="entry name" value="LysE"/>
    <property type="match status" value="1"/>
</dbReference>
<reference evidence="7 8" key="1">
    <citation type="submission" date="2017-09" db="EMBL/GenBank/DDBJ databases">
        <title>Depth-based differentiation of microbial function through sediment-hosted aquifers and enrichment of novel symbionts in the deep terrestrial subsurface.</title>
        <authorList>
            <person name="Probst A.J."/>
            <person name="Ladd B."/>
            <person name="Jarett J.K."/>
            <person name="Geller-Mcgrath D.E."/>
            <person name="Sieber C.M."/>
            <person name="Emerson J.B."/>
            <person name="Anantharaman K."/>
            <person name="Thomas B.C."/>
            <person name="Malmstrom R."/>
            <person name="Stieglmeier M."/>
            <person name="Klingl A."/>
            <person name="Woyke T."/>
            <person name="Ryan C.M."/>
            <person name="Banfield J.F."/>
        </authorList>
    </citation>
    <scope>NUCLEOTIDE SEQUENCE [LARGE SCALE GENOMIC DNA]</scope>
    <source>
        <strain evidence="7">CG07_land_8_20_14_0_80_42_15</strain>
    </source>
</reference>
<evidence type="ECO:0000256" key="5">
    <source>
        <dbReference type="ARBA" id="ARBA00023136"/>
    </source>
</evidence>
<accession>A0A2J0KX15</accession>
<protein>
    <recommendedName>
        <fullName evidence="9">Lysine transporter LysE</fullName>
    </recommendedName>
</protein>
<keyword evidence="3 6" id="KW-0812">Transmembrane</keyword>
<evidence type="ECO:0008006" key="9">
    <source>
        <dbReference type="Google" id="ProtNLM"/>
    </source>
</evidence>
<evidence type="ECO:0000256" key="4">
    <source>
        <dbReference type="ARBA" id="ARBA00022989"/>
    </source>
</evidence>
<keyword evidence="5 6" id="KW-0472">Membrane</keyword>
<evidence type="ECO:0000313" key="8">
    <source>
        <dbReference type="Proteomes" id="UP000230052"/>
    </source>
</evidence>
<evidence type="ECO:0000256" key="2">
    <source>
        <dbReference type="ARBA" id="ARBA00022475"/>
    </source>
</evidence>
<feature type="transmembrane region" description="Helical" evidence="6">
    <location>
        <begin position="41"/>
        <end position="62"/>
    </location>
</feature>
<evidence type="ECO:0000256" key="1">
    <source>
        <dbReference type="ARBA" id="ARBA00004651"/>
    </source>
</evidence>
<evidence type="ECO:0000256" key="6">
    <source>
        <dbReference type="SAM" id="Phobius"/>
    </source>
</evidence>
<gene>
    <name evidence="7" type="ORF">COS99_03075</name>
</gene>
<keyword evidence="4 6" id="KW-1133">Transmembrane helix</keyword>
<dbReference type="AlphaFoldDB" id="A0A2J0KX15"/>
<dbReference type="PANTHER" id="PTHR38825">
    <property type="entry name" value="LYSINE EXPORTER PROTEIN (LYSE/YGGA)"/>
    <property type="match status" value="1"/>
</dbReference>
<dbReference type="InterPro" id="IPR001123">
    <property type="entry name" value="LeuE-type"/>
</dbReference>
<feature type="transmembrane region" description="Helical" evidence="6">
    <location>
        <begin position="112"/>
        <end position="130"/>
    </location>
</feature>
<feature type="transmembrane region" description="Helical" evidence="6">
    <location>
        <begin position="142"/>
        <end position="166"/>
    </location>
</feature>
<dbReference type="EMBL" id="PEWV01000031">
    <property type="protein sequence ID" value="PIU41864.1"/>
    <property type="molecule type" value="Genomic_DNA"/>
</dbReference>
<evidence type="ECO:0000256" key="3">
    <source>
        <dbReference type="ARBA" id="ARBA00022692"/>
    </source>
</evidence>
<dbReference type="PANTHER" id="PTHR38825:SF1">
    <property type="entry name" value="TRANSPORTER, LYSE FAMILY"/>
    <property type="match status" value="1"/>
</dbReference>
<evidence type="ECO:0000313" key="7">
    <source>
        <dbReference type="EMBL" id="PIU41864.1"/>
    </source>
</evidence>
<dbReference type="GO" id="GO:0006865">
    <property type="term" value="P:amino acid transport"/>
    <property type="evidence" value="ECO:0007669"/>
    <property type="project" value="InterPro"/>
</dbReference>
<comment type="caution">
    <text evidence="7">The sequence shown here is derived from an EMBL/GenBank/DDBJ whole genome shotgun (WGS) entry which is preliminary data.</text>
</comment>
<keyword evidence="2" id="KW-1003">Cell membrane</keyword>
<organism evidence="7 8">
    <name type="scientific">Candidatus Aquitaenariimonas noxiae</name>
    <dbReference type="NCBI Taxonomy" id="1974741"/>
    <lineage>
        <taxon>Bacteria</taxon>
        <taxon>Pseudomonadati</taxon>
        <taxon>Candidatus Omnitrophota</taxon>
        <taxon>Candidatus Aquitaenariimonas</taxon>
    </lineage>
</organism>
<feature type="transmembrane region" description="Helical" evidence="6">
    <location>
        <begin position="186"/>
        <end position="203"/>
    </location>
</feature>
<name>A0A2J0KX15_9BACT</name>
<sequence length="206" mass="22478">MDLFVLLCIGFVLGITGAMIPGPLTLFTVSETLKSNKLSGLKAILGHIIIEFVIILAILLGFQTLLTSREFLLVMSIIGGLALVVMGVLLFWNAAKMKLSSIKNYPTSAKGLVLGGVFFSAVSPGFLVWWTSIGISTLARAFLFGTVGVIILMLGHWLADVLWYGFLSYATDKGKAYLSDKLYQNILRFFSMGLVALGIRFIIFNK</sequence>
<dbReference type="Proteomes" id="UP000230052">
    <property type="component" value="Unassembled WGS sequence"/>
</dbReference>
<feature type="transmembrane region" description="Helical" evidence="6">
    <location>
        <begin position="71"/>
        <end position="92"/>
    </location>
</feature>
<dbReference type="GO" id="GO:0005886">
    <property type="term" value="C:plasma membrane"/>
    <property type="evidence" value="ECO:0007669"/>
    <property type="project" value="UniProtKB-SubCell"/>
</dbReference>
<proteinExistence type="predicted"/>